<feature type="domain" description="Histidine kinase/HSP90-like ATPase" evidence="10">
    <location>
        <begin position="163"/>
        <end position="247"/>
    </location>
</feature>
<feature type="domain" description="Signal transduction histidine kinase subgroup 3 dimerisation and phosphoacceptor" evidence="11">
    <location>
        <begin position="68"/>
        <end position="117"/>
    </location>
</feature>
<name>A0ABU1TRK9_9FLAO</name>
<keyword evidence="7" id="KW-0067">ATP-binding</keyword>
<dbReference type="Gene3D" id="3.30.565.10">
    <property type="entry name" value="Histidine kinase-like ATPase, C-terminal domain"/>
    <property type="match status" value="1"/>
</dbReference>
<dbReference type="CDD" id="cd16917">
    <property type="entry name" value="HATPase_UhpB-NarQ-NarX-like"/>
    <property type="match status" value="1"/>
</dbReference>
<dbReference type="Pfam" id="PF07730">
    <property type="entry name" value="HisKA_3"/>
    <property type="match status" value="1"/>
</dbReference>
<protein>
    <recommendedName>
        <fullName evidence="2">histidine kinase</fullName>
        <ecNumber evidence="2">2.7.13.3</ecNumber>
    </recommendedName>
</protein>
<dbReference type="SUPFAM" id="SSF55874">
    <property type="entry name" value="ATPase domain of HSP90 chaperone/DNA topoisomerase II/histidine kinase"/>
    <property type="match status" value="1"/>
</dbReference>
<accession>A0ABU1TRK9</accession>
<keyword evidence="13" id="KW-1185">Reference proteome</keyword>
<dbReference type="InterPro" id="IPR003594">
    <property type="entry name" value="HATPase_dom"/>
</dbReference>
<evidence type="ECO:0000256" key="5">
    <source>
        <dbReference type="ARBA" id="ARBA00022741"/>
    </source>
</evidence>
<evidence type="ECO:0000256" key="4">
    <source>
        <dbReference type="ARBA" id="ARBA00022679"/>
    </source>
</evidence>
<keyword evidence="6 12" id="KW-0418">Kinase</keyword>
<feature type="transmembrane region" description="Helical" evidence="9">
    <location>
        <begin position="12"/>
        <end position="32"/>
    </location>
</feature>
<keyword evidence="9" id="KW-0472">Membrane</keyword>
<keyword evidence="8" id="KW-0902">Two-component regulatory system</keyword>
<proteinExistence type="predicted"/>
<dbReference type="EC" id="2.7.13.3" evidence="2"/>
<organism evidence="12 13">
    <name type="scientific">Flavobacterium arsenatis</name>
    <dbReference type="NCBI Taxonomy" id="1484332"/>
    <lineage>
        <taxon>Bacteria</taxon>
        <taxon>Pseudomonadati</taxon>
        <taxon>Bacteroidota</taxon>
        <taxon>Flavobacteriia</taxon>
        <taxon>Flavobacteriales</taxon>
        <taxon>Flavobacteriaceae</taxon>
        <taxon>Flavobacterium</taxon>
    </lineage>
</organism>
<keyword evidence="9" id="KW-1133">Transmembrane helix</keyword>
<dbReference type="PANTHER" id="PTHR24421">
    <property type="entry name" value="NITRATE/NITRITE SENSOR PROTEIN NARX-RELATED"/>
    <property type="match status" value="1"/>
</dbReference>
<evidence type="ECO:0000256" key="7">
    <source>
        <dbReference type="ARBA" id="ARBA00022840"/>
    </source>
</evidence>
<dbReference type="InterPro" id="IPR050482">
    <property type="entry name" value="Sensor_HK_TwoCompSys"/>
</dbReference>
<keyword evidence="3" id="KW-0597">Phosphoprotein</keyword>
<evidence type="ECO:0000313" key="12">
    <source>
        <dbReference type="EMBL" id="MDR6968512.1"/>
    </source>
</evidence>
<dbReference type="Pfam" id="PF02518">
    <property type="entry name" value="HATPase_c"/>
    <property type="match status" value="1"/>
</dbReference>
<dbReference type="Proteomes" id="UP001255185">
    <property type="component" value="Unassembled WGS sequence"/>
</dbReference>
<evidence type="ECO:0000256" key="1">
    <source>
        <dbReference type="ARBA" id="ARBA00000085"/>
    </source>
</evidence>
<evidence type="ECO:0000313" key="13">
    <source>
        <dbReference type="Proteomes" id="UP001255185"/>
    </source>
</evidence>
<dbReference type="PANTHER" id="PTHR24421:SF10">
    <property type="entry name" value="NITRATE_NITRITE SENSOR PROTEIN NARQ"/>
    <property type="match status" value="1"/>
</dbReference>
<evidence type="ECO:0000256" key="9">
    <source>
        <dbReference type="SAM" id="Phobius"/>
    </source>
</evidence>
<evidence type="ECO:0000256" key="3">
    <source>
        <dbReference type="ARBA" id="ARBA00022553"/>
    </source>
</evidence>
<evidence type="ECO:0000256" key="6">
    <source>
        <dbReference type="ARBA" id="ARBA00022777"/>
    </source>
</evidence>
<keyword evidence="9" id="KW-0812">Transmembrane</keyword>
<gene>
    <name evidence="12" type="ORF">J2X31_002535</name>
</gene>
<keyword evidence="4" id="KW-0808">Transferase</keyword>
<sequence>MEKWLDPKTVAIWILVVLAVIAILAVSFVKLVRINFKRMVENRLKESRMKLEYQKNLLESGIVVQEQERKRIAADLHDSLIGKLTILRLKNQTEYNREQIDLLLGETIDEARRISHDLSPPMLEFIELNELLEDMITPWKKFLTIHFYTNIDTTATINQNLKIQIARITQELVTNIYKHSGASDVCIQLKTTKTNLALVVRDNGKGFDYEEAKKGIGLQNIELRMVYLRGSHKIKSSSKGSTAIITLNHLQFGNQ</sequence>
<dbReference type="InterPro" id="IPR011712">
    <property type="entry name" value="Sig_transdc_His_kin_sub3_dim/P"/>
</dbReference>
<comment type="catalytic activity">
    <reaction evidence="1">
        <text>ATP + protein L-histidine = ADP + protein N-phospho-L-histidine.</text>
        <dbReference type="EC" id="2.7.13.3"/>
    </reaction>
</comment>
<dbReference type="GO" id="GO:0016301">
    <property type="term" value="F:kinase activity"/>
    <property type="evidence" value="ECO:0007669"/>
    <property type="project" value="UniProtKB-KW"/>
</dbReference>
<evidence type="ECO:0000256" key="2">
    <source>
        <dbReference type="ARBA" id="ARBA00012438"/>
    </source>
</evidence>
<dbReference type="EMBL" id="JAVDVI010000011">
    <property type="protein sequence ID" value="MDR6968512.1"/>
    <property type="molecule type" value="Genomic_DNA"/>
</dbReference>
<dbReference type="Gene3D" id="1.20.5.1930">
    <property type="match status" value="1"/>
</dbReference>
<dbReference type="InterPro" id="IPR036890">
    <property type="entry name" value="HATPase_C_sf"/>
</dbReference>
<dbReference type="RefSeq" id="WP_310027112.1">
    <property type="nucleotide sequence ID" value="NZ_JAVDVI010000011.1"/>
</dbReference>
<reference evidence="12 13" key="1">
    <citation type="submission" date="2023-07" db="EMBL/GenBank/DDBJ databases">
        <title>Sorghum-associated microbial communities from plants grown in Nebraska, USA.</title>
        <authorList>
            <person name="Schachtman D."/>
        </authorList>
    </citation>
    <scope>NUCLEOTIDE SEQUENCE [LARGE SCALE GENOMIC DNA]</scope>
    <source>
        <strain evidence="12 13">3773</strain>
    </source>
</reference>
<evidence type="ECO:0000259" key="10">
    <source>
        <dbReference type="Pfam" id="PF02518"/>
    </source>
</evidence>
<evidence type="ECO:0000259" key="11">
    <source>
        <dbReference type="Pfam" id="PF07730"/>
    </source>
</evidence>
<comment type="caution">
    <text evidence="12">The sequence shown here is derived from an EMBL/GenBank/DDBJ whole genome shotgun (WGS) entry which is preliminary data.</text>
</comment>
<keyword evidence="5" id="KW-0547">Nucleotide-binding</keyword>
<evidence type="ECO:0000256" key="8">
    <source>
        <dbReference type="ARBA" id="ARBA00023012"/>
    </source>
</evidence>